<keyword evidence="2" id="KW-1185">Reference proteome</keyword>
<reference evidence="1 2" key="1">
    <citation type="submission" date="2015-01" db="EMBL/GenBank/DDBJ databases">
        <title>Evolution of Trichinella species and genotypes.</title>
        <authorList>
            <person name="Korhonen P.K."/>
            <person name="Edoardo P."/>
            <person name="Giuseppe L.R."/>
            <person name="Gasser R.B."/>
        </authorList>
    </citation>
    <scope>NUCLEOTIDE SEQUENCE [LARGE SCALE GENOMIC DNA]</scope>
    <source>
        <strain evidence="1">ISS3</strain>
    </source>
</reference>
<evidence type="ECO:0000313" key="1">
    <source>
        <dbReference type="EMBL" id="KRY06277.1"/>
    </source>
</evidence>
<proteinExistence type="predicted"/>
<comment type="caution">
    <text evidence="1">The sequence shown here is derived from an EMBL/GenBank/DDBJ whole genome shotgun (WGS) entry which is preliminary data.</text>
</comment>
<evidence type="ECO:0000313" key="2">
    <source>
        <dbReference type="Proteomes" id="UP000054776"/>
    </source>
</evidence>
<organism evidence="1 2">
    <name type="scientific">Trichinella spiralis</name>
    <name type="common">Trichina worm</name>
    <dbReference type="NCBI Taxonomy" id="6334"/>
    <lineage>
        <taxon>Eukaryota</taxon>
        <taxon>Metazoa</taxon>
        <taxon>Ecdysozoa</taxon>
        <taxon>Nematoda</taxon>
        <taxon>Enoplea</taxon>
        <taxon>Dorylaimia</taxon>
        <taxon>Trichinellida</taxon>
        <taxon>Trichinellidae</taxon>
        <taxon>Trichinella</taxon>
    </lineage>
</organism>
<accession>A0A0V0Z127</accession>
<dbReference type="InParanoid" id="A0A0V0Z127"/>
<gene>
    <name evidence="1" type="ORF">T01_3962</name>
</gene>
<protein>
    <submittedName>
        <fullName evidence="1">Uncharacterized protein</fullName>
    </submittedName>
</protein>
<sequence length="36" mass="4152">MNMKIISLHLAVETSACSEHVYELPSMHIFRIFESS</sequence>
<dbReference type="EMBL" id="JYDH01003197">
    <property type="protein sequence ID" value="KRY06277.1"/>
    <property type="molecule type" value="Genomic_DNA"/>
</dbReference>
<dbReference type="AlphaFoldDB" id="A0A0V0Z127"/>
<name>A0A0V0Z127_TRISP</name>
<dbReference type="Proteomes" id="UP000054776">
    <property type="component" value="Unassembled WGS sequence"/>
</dbReference>